<feature type="region of interest" description="Disordered" evidence="1">
    <location>
        <begin position="480"/>
        <end position="503"/>
    </location>
</feature>
<reference evidence="3" key="1">
    <citation type="journal article" date="2016" name="Nat. Genet.">
        <title>A high-quality carrot genome assembly provides new insights into carotenoid accumulation and asterid genome evolution.</title>
        <authorList>
            <person name="Iorizzo M."/>
            <person name="Ellison S."/>
            <person name="Senalik D."/>
            <person name="Zeng P."/>
            <person name="Satapoomin P."/>
            <person name="Huang J."/>
            <person name="Bowman M."/>
            <person name="Iovene M."/>
            <person name="Sanseverino W."/>
            <person name="Cavagnaro P."/>
            <person name="Yildiz M."/>
            <person name="Macko-Podgorni A."/>
            <person name="Moranska E."/>
            <person name="Grzebelus E."/>
            <person name="Grzebelus D."/>
            <person name="Ashrafi H."/>
            <person name="Zheng Z."/>
            <person name="Cheng S."/>
            <person name="Spooner D."/>
            <person name="Van Deynze A."/>
            <person name="Simon P."/>
        </authorList>
    </citation>
    <scope>NUCLEOTIDE SEQUENCE [LARGE SCALE GENOMIC DNA]</scope>
    <source>
        <tissue evidence="3">Leaf</tissue>
    </source>
</reference>
<proteinExistence type="predicted"/>
<dbReference type="GO" id="GO:0005783">
    <property type="term" value="C:endoplasmic reticulum"/>
    <property type="evidence" value="ECO:0007669"/>
    <property type="project" value="TreeGrafter"/>
</dbReference>
<sequence>MDPEQTFIRVQERFTQMLKPRIRASLEYFYLFLAITLFCILVVMHANYVQQPGCSTQLTTLETADAQLIHIKITSVGLWSHNESENNMMDAPGIGVETVQVSDVDEYRLNFLDVRFWLNWIISGARSSKSALKMWKSDSEMFESHPDTSTTSEGLKPVDDVNKGKKDESRNRFSLLTKETLRTAMVHICRKWYGRLSFIWRHSKRFLGVFWDIAGIHLNLDIPKWLHILHLDHLNSLAVQWLEKRSKAFEPTYLYTREKGYFLLPEEAKLRHNIRTINISISARHSCFGNRWQQLLINRLVGYDTILMNSLLNSPGQGYLYNYQTREFYNLTYAHEQPEVSLRFGVQLQHHARHQLPTFQLIFVHVIESLVFVPIMIGILFFLFEFYDDQLLAFMVLILVWLCELFTLIRFCGVNLTETRTRPSLQSGFATYKSKLTRLIPALQRFMLNRRSNFQQHPDFHITSSTILASTLHITRVNNRNSGPANLSSGPGERGGPEPAVPETGALVLPELHQHAENLNSDGLGHSPGTEGQTNLRQEDNGANPGAMNSFSSMLLWLLGGVYSESFNSILSIFRDGRVQGQVYAESPREDNPAVQGIQ</sequence>
<dbReference type="Pfam" id="PF09746">
    <property type="entry name" value="Membralin"/>
    <property type="match status" value="1"/>
</dbReference>
<protein>
    <recommendedName>
        <fullName evidence="4">Membralin</fullName>
    </recommendedName>
</protein>
<feature type="transmembrane region" description="Helical" evidence="2">
    <location>
        <begin position="391"/>
        <end position="411"/>
    </location>
</feature>
<dbReference type="STRING" id="79200.A0A161ZTW7"/>
<dbReference type="GO" id="GO:0034976">
    <property type="term" value="P:response to endoplasmic reticulum stress"/>
    <property type="evidence" value="ECO:0007669"/>
    <property type="project" value="TreeGrafter"/>
</dbReference>
<dbReference type="EMBL" id="LNRQ01000006">
    <property type="protein sequence ID" value="KZM91332.1"/>
    <property type="molecule type" value="Genomic_DNA"/>
</dbReference>
<evidence type="ECO:0000256" key="1">
    <source>
        <dbReference type="SAM" id="MobiDB-lite"/>
    </source>
</evidence>
<feature type="compositionally biased region" description="Basic and acidic residues" evidence="1">
    <location>
        <begin position="156"/>
        <end position="166"/>
    </location>
</feature>
<dbReference type="InterPro" id="IPR019144">
    <property type="entry name" value="Membralin"/>
</dbReference>
<keyword evidence="2" id="KW-1133">Transmembrane helix</keyword>
<feature type="compositionally biased region" description="Polar residues" evidence="1">
    <location>
        <begin position="480"/>
        <end position="489"/>
    </location>
</feature>
<name>A0A161ZTW7_DAUCS</name>
<keyword evidence="2" id="KW-0812">Transmembrane</keyword>
<dbReference type="GO" id="GO:1904294">
    <property type="term" value="P:positive regulation of ERAD pathway"/>
    <property type="evidence" value="ECO:0007669"/>
    <property type="project" value="TreeGrafter"/>
</dbReference>
<evidence type="ECO:0000313" key="3">
    <source>
        <dbReference type="EMBL" id="KZM91332.1"/>
    </source>
</evidence>
<accession>A0A161ZTW7</accession>
<dbReference type="AlphaFoldDB" id="A0A161ZTW7"/>
<organism evidence="3">
    <name type="scientific">Daucus carota subsp. sativus</name>
    <name type="common">Carrot</name>
    <dbReference type="NCBI Taxonomy" id="79200"/>
    <lineage>
        <taxon>Eukaryota</taxon>
        <taxon>Viridiplantae</taxon>
        <taxon>Streptophyta</taxon>
        <taxon>Embryophyta</taxon>
        <taxon>Tracheophyta</taxon>
        <taxon>Spermatophyta</taxon>
        <taxon>Magnoliopsida</taxon>
        <taxon>eudicotyledons</taxon>
        <taxon>Gunneridae</taxon>
        <taxon>Pentapetalae</taxon>
        <taxon>asterids</taxon>
        <taxon>campanulids</taxon>
        <taxon>Apiales</taxon>
        <taxon>Apiaceae</taxon>
        <taxon>Apioideae</taxon>
        <taxon>Scandiceae</taxon>
        <taxon>Daucinae</taxon>
        <taxon>Daucus</taxon>
        <taxon>Daucus sect. Daucus</taxon>
    </lineage>
</organism>
<gene>
    <name evidence="3" type="ORF">DCAR_021303</name>
</gene>
<dbReference type="OMA" id="WHRRLSF"/>
<feature type="region of interest" description="Disordered" evidence="1">
    <location>
        <begin position="518"/>
        <end position="545"/>
    </location>
</feature>
<dbReference type="PANTHER" id="PTHR21650:SF4">
    <property type="entry name" value="MEMBRALIN"/>
    <property type="match status" value="1"/>
</dbReference>
<keyword evidence="2" id="KW-0472">Membrane</keyword>
<evidence type="ECO:0000256" key="2">
    <source>
        <dbReference type="SAM" id="Phobius"/>
    </source>
</evidence>
<dbReference type="Gramene" id="KZM91332">
    <property type="protein sequence ID" value="KZM91332"/>
    <property type="gene ID" value="DCAR_021303"/>
</dbReference>
<evidence type="ECO:0008006" key="4">
    <source>
        <dbReference type="Google" id="ProtNLM"/>
    </source>
</evidence>
<dbReference type="PANTHER" id="PTHR21650">
    <property type="entry name" value="MEMBRALIN/KINETOCHORE PROTEIN NUF2"/>
    <property type="match status" value="1"/>
</dbReference>
<feature type="transmembrane region" description="Helical" evidence="2">
    <location>
        <begin position="28"/>
        <end position="48"/>
    </location>
</feature>
<feature type="region of interest" description="Disordered" evidence="1">
    <location>
        <begin position="143"/>
        <end position="166"/>
    </location>
</feature>
<feature type="transmembrane region" description="Helical" evidence="2">
    <location>
        <begin position="362"/>
        <end position="384"/>
    </location>
</feature>
<comment type="caution">
    <text evidence="3">The sequence shown here is derived from an EMBL/GenBank/DDBJ whole genome shotgun (WGS) entry which is preliminary data.</text>
</comment>